<sequence length="201" mass="22043">MPSSIISVSHPFTAALGRPALSVVTATSSDGPMTPVDDIPDHIIHEKATVISVTLQDYFDRMPSTPPRSSHARIHDILREEKRVQDRVTVDSLGTRNLQTKIRIARSFSNNNQFAPPFAAEELVVGIDVDVLANPKSSIVRPTLFELAEMSTIPVRCIGRPALRYARAVLKGEESCIRDVFLIALVARLAISVSDILFFGV</sequence>
<evidence type="ECO:0000313" key="1">
    <source>
        <dbReference type="EMBL" id="KZV77965.1"/>
    </source>
</evidence>
<protein>
    <submittedName>
        <fullName evidence="1">Uncharacterized protein</fullName>
    </submittedName>
</protein>
<name>A0A166MF84_EXIGL</name>
<proteinExistence type="predicted"/>
<accession>A0A166MF84</accession>
<keyword evidence="2" id="KW-1185">Reference proteome</keyword>
<dbReference type="EMBL" id="KV427285">
    <property type="protein sequence ID" value="KZV77965.1"/>
    <property type="molecule type" value="Genomic_DNA"/>
</dbReference>
<gene>
    <name evidence="1" type="ORF">EXIGLDRAFT_784496</name>
</gene>
<evidence type="ECO:0000313" key="2">
    <source>
        <dbReference type="Proteomes" id="UP000077266"/>
    </source>
</evidence>
<dbReference type="Proteomes" id="UP000077266">
    <property type="component" value="Unassembled WGS sequence"/>
</dbReference>
<dbReference type="AlphaFoldDB" id="A0A166MF84"/>
<reference evidence="1 2" key="1">
    <citation type="journal article" date="2016" name="Mol. Biol. Evol.">
        <title>Comparative Genomics of Early-Diverging Mushroom-Forming Fungi Provides Insights into the Origins of Lignocellulose Decay Capabilities.</title>
        <authorList>
            <person name="Nagy L.G."/>
            <person name="Riley R."/>
            <person name="Tritt A."/>
            <person name="Adam C."/>
            <person name="Daum C."/>
            <person name="Floudas D."/>
            <person name="Sun H."/>
            <person name="Yadav J.S."/>
            <person name="Pangilinan J."/>
            <person name="Larsson K.H."/>
            <person name="Matsuura K."/>
            <person name="Barry K."/>
            <person name="Labutti K."/>
            <person name="Kuo R."/>
            <person name="Ohm R.A."/>
            <person name="Bhattacharya S.S."/>
            <person name="Shirouzu T."/>
            <person name="Yoshinaga Y."/>
            <person name="Martin F.M."/>
            <person name="Grigoriev I.V."/>
            <person name="Hibbett D.S."/>
        </authorList>
    </citation>
    <scope>NUCLEOTIDE SEQUENCE [LARGE SCALE GENOMIC DNA]</scope>
    <source>
        <strain evidence="1 2">HHB12029</strain>
    </source>
</reference>
<dbReference type="InParanoid" id="A0A166MF84"/>
<organism evidence="1 2">
    <name type="scientific">Exidia glandulosa HHB12029</name>
    <dbReference type="NCBI Taxonomy" id="1314781"/>
    <lineage>
        <taxon>Eukaryota</taxon>
        <taxon>Fungi</taxon>
        <taxon>Dikarya</taxon>
        <taxon>Basidiomycota</taxon>
        <taxon>Agaricomycotina</taxon>
        <taxon>Agaricomycetes</taxon>
        <taxon>Auriculariales</taxon>
        <taxon>Exidiaceae</taxon>
        <taxon>Exidia</taxon>
    </lineage>
</organism>